<name>A0A9P6ARS0_9AGAM</name>
<sequence length="325" mass="36268">MSYGPSFFATPALDHAFSGIGAGTVAVLCMQPLDLVKVQFQVSTAPPAGTWNPLKPIYHALRNIKHQQGWRGLYRGLGPNVAGNATSWGFYFWFYTMIKHRMAEDDSGKLSSGKYLLASAEASSSIVTALITNPLWVVKVRMFTTRYDAPDAYRGILDGLRSIARTEGLRGLYRGTWLALFGVSSGAIQFMAYEQMKNFAFARKKRRVLAEGGSWREGEEKLSNTTYTIISALAKLGALTSTYPYQVIRSRLQNTGTTYPNFRTCIRRTWQEEGYKGFYRGLATNLVRVLPGTCVTFVVYENLAWALRTSALKREAARSRAKDLA</sequence>
<reference evidence="10" key="1">
    <citation type="journal article" date="2020" name="Nat. Commun.">
        <title>Large-scale genome sequencing of mycorrhizal fungi provides insights into the early evolution of symbiotic traits.</title>
        <authorList>
            <person name="Miyauchi S."/>
            <person name="Kiss E."/>
            <person name="Kuo A."/>
            <person name="Drula E."/>
            <person name="Kohler A."/>
            <person name="Sanchez-Garcia M."/>
            <person name="Morin E."/>
            <person name="Andreopoulos B."/>
            <person name="Barry K.W."/>
            <person name="Bonito G."/>
            <person name="Buee M."/>
            <person name="Carver A."/>
            <person name="Chen C."/>
            <person name="Cichocki N."/>
            <person name="Clum A."/>
            <person name="Culley D."/>
            <person name="Crous P.W."/>
            <person name="Fauchery L."/>
            <person name="Girlanda M."/>
            <person name="Hayes R.D."/>
            <person name="Keri Z."/>
            <person name="LaButti K."/>
            <person name="Lipzen A."/>
            <person name="Lombard V."/>
            <person name="Magnuson J."/>
            <person name="Maillard F."/>
            <person name="Murat C."/>
            <person name="Nolan M."/>
            <person name="Ohm R.A."/>
            <person name="Pangilinan J."/>
            <person name="Pereira M.F."/>
            <person name="Perotto S."/>
            <person name="Peter M."/>
            <person name="Pfister S."/>
            <person name="Riley R."/>
            <person name="Sitrit Y."/>
            <person name="Stielow J.B."/>
            <person name="Szollosi G."/>
            <person name="Zifcakova L."/>
            <person name="Stursova M."/>
            <person name="Spatafora J.W."/>
            <person name="Tedersoo L."/>
            <person name="Vaario L.M."/>
            <person name="Yamada A."/>
            <person name="Yan M."/>
            <person name="Wang P."/>
            <person name="Xu J."/>
            <person name="Bruns T."/>
            <person name="Baldrian P."/>
            <person name="Vilgalys R."/>
            <person name="Dunand C."/>
            <person name="Henrissat B."/>
            <person name="Grigoriev I.V."/>
            <person name="Hibbett D."/>
            <person name="Nagy L.G."/>
            <person name="Martin F.M."/>
        </authorList>
    </citation>
    <scope>NUCLEOTIDE SEQUENCE</scope>
    <source>
        <strain evidence="10">UP504</strain>
    </source>
</reference>
<keyword evidence="3 9" id="KW-0813">Transport</keyword>
<dbReference type="InterPro" id="IPR018108">
    <property type="entry name" value="MCP_transmembrane"/>
</dbReference>
<evidence type="ECO:0000256" key="5">
    <source>
        <dbReference type="ARBA" id="ARBA00022737"/>
    </source>
</evidence>
<evidence type="ECO:0000256" key="6">
    <source>
        <dbReference type="ARBA" id="ARBA00022989"/>
    </source>
</evidence>
<evidence type="ECO:0000256" key="8">
    <source>
        <dbReference type="PROSITE-ProRule" id="PRU00282"/>
    </source>
</evidence>
<evidence type="ECO:0000256" key="9">
    <source>
        <dbReference type="RuleBase" id="RU000488"/>
    </source>
</evidence>
<comment type="similarity">
    <text evidence="2 9">Belongs to the mitochondrial carrier (TC 2.A.29) family.</text>
</comment>
<dbReference type="GO" id="GO:0016020">
    <property type="term" value="C:membrane"/>
    <property type="evidence" value="ECO:0007669"/>
    <property type="project" value="UniProtKB-SubCell"/>
</dbReference>
<proteinExistence type="inferred from homology"/>
<evidence type="ECO:0008006" key="12">
    <source>
        <dbReference type="Google" id="ProtNLM"/>
    </source>
</evidence>
<dbReference type="Gene3D" id="1.50.40.10">
    <property type="entry name" value="Mitochondrial carrier domain"/>
    <property type="match status" value="1"/>
</dbReference>
<comment type="caution">
    <text evidence="10">The sequence shown here is derived from an EMBL/GenBank/DDBJ whole genome shotgun (WGS) entry which is preliminary data.</text>
</comment>
<dbReference type="SUPFAM" id="SSF103506">
    <property type="entry name" value="Mitochondrial carrier"/>
    <property type="match status" value="1"/>
</dbReference>
<keyword evidence="6" id="KW-1133">Transmembrane helix</keyword>
<comment type="subcellular location">
    <subcellularLocation>
        <location evidence="1">Membrane</location>
        <topology evidence="1">Multi-pass membrane protein</topology>
    </subcellularLocation>
</comment>
<dbReference type="PANTHER" id="PTHR45683">
    <property type="entry name" value="MITOCHONDRIAL NICOTINAMIDE ADENINE DINUCLEOTIDE TRANSPORTER 1-RELATED-RELATED"/>
    <property type="match status" value="1"/>
</dbReference>
<keyword evidence="5" id="KW-0677">Repeat</keyword>
<dbReference type="PROSITE" id="PS50920">
    <property type="entry name" value="SOLCAR"/>
    <property type="match status" value="3"/>
</dbReference>
<feature type="repeat" description="Solcar" evidence="8">
    <location>
        <begin position="222"/>
        <end position="306"/>
    </location>
</feature>
<evidence type="ECO:0000313" key="10">
    <source>
        <dbReference type="EMBL" id="KAF9510762.1"/>
    </source>
</evidence>
<evidence type="ECO:0000256" key="1">
    <source>
        <dbReference type="ARBA" id="ARBA00004141"/>
    </source>
</evidence>
<gene>
    <name evidence="10" type="ORF">BS47DRAFT_1373272</name>
</gene>
<organism evidence="10 11">
    <name type="scientific">Hydnum rufescens UP504</name>
    <dbReference type="NCBI Taxonomy" id="1448309"/>
    <lineage>
        <taxon>Eukaryota</taxon>
        <taxon>Fungi</taxon>
        <taxon>Dikarya</taxon>
        <taxon>Basidiomycota</taxon>
        <taxon>Agaricomycotina</taxon>
        <taxon>Agaricomycetes</taxon>
        <taxon>Cantharellales</taxon>
        <taxon>Hydnaceae</taxon>
        <taxon>Hydnum</taxon>
    </lineage>
</organism>
<dbReference type="InterPro" id="IPR023395">
    <property type="entry name" value="MCP_dom_sf"/>
</dbReference>
<dbReference type="EMBL" id="MU129011">
    <property type="protein sequence ID" value="KAF9510762.1"/>
    <property type="molecule type" value="Genomic_DNA"/>
</dbReference>
<accession>A0A9P6ARS0</accession>
<dbReference type="GO" id="GO:0006862">
    <property type="term" value="P:nucleotide transport"/>
    <property type="evidence" value="ECO:0007669"/>
    <property type="project" value="InterPro"/>
</dbReference>
<dbReference type="OrthoDB" id="428293at2759"/>
<feature type="repeat" description="Solcar" evidence="8">
    <location>
        <begin position="112"/>
        <end position="199"/>
    </location>
</feature>
<evidence type="ECO:0000256" key="3">
    <source>
        <dbReference type="ARBA" id="ARBA00022448"/>
    </source>
</evidence>
<keyword evidence="7 8" id="KW-0472">Membrane</keyword>
<dbReference type="InterPro" id="IPR044712">
    <property type="entry name" value="SLC25A32-like"/>
</dbReference>
<dbReference type="AlphaFoldDB" id="A0A9P6ARS0"/>
<dbReference type="Pfam" id="PF00153">
    <property type="entry name" value="Mito_carr"/>
    <property type="match status" value="3"/>
</dbReference>
<dbReference type="Proteomes" id="UP000886523">
    <property type="component" value="Unassembled WGS sequence"/>
</dbReference>
<protein>
    <recommendedName>
        <fullName evidence="12">Mitochondrial carrier</fullName>
    </recommendedName>
</protein>
<evidence type="ECO:0000256" key="7">
    <source>
        <dbReference type="ARBA" id="ARBA00023136"/>
    </source>
</evidence>
<dbReference type="GO" id="GO:0055085">
    <property type="term" value="P:transmembrane transport"/>
    <property type="evidence" value="ECO:0007669"/>
    <property type="project" value="InterPro"/>
</dbReference>
<keyword evidence="11" id="KW-1185">Reference proteome</keyword>
<evidence type="ECO:0000313" key="11">
    <source>
        <dbReference type="Proteomes" id="UP000886523"/>
    </source>
</evidence>
<evidence type="ECO:0000256" key="2">
    <source>
        <dbReference type="ARBA" id="ARBA00006375"/>
    </source>
</evidence>
<evidence type="ECO:0000256" key="4">
    <source>
        <dbReference type="ARBA" id="ARBA00022692"/>
    </source>
</evidence>
<feature type="repeat" description="Solcar" evidence="8">
    <location>
        <begin position="10"/>
        <end position="101"/>
    </location>
</feature>
<keyword evidence="4 8" id="KW-0812">Transmembrane</keyword>